<dbReference type="EMBL" id="FOMT01000003">
    <property type="protein sequence ID" value="SFE59546.1"/>
    <property type="molecule type" value="Genomic_DNA"/>
</dbReference>
<dbReference type="InterPro" id="IPR018540">
    <property type="entry name" value="Spo0E-like"/>
</dbReference>
<dbReference type="SUPFAM" id="SSF140500">
    <property type="entry name" value="BAS1536-like"/>
    <property type="match status" value="1"/>
</dbReference>
<dbReference type="InterPro" id="IPR036638">
    <property type="entry name" value="HLH_DNA-bd_sf"/>
</dbReference>
<organism evidence="1 2">
    <name type="scientific">Paenibacillus catalpae</name>
    <dbReference type="NCBI Taxonomy" id="1045775"/>
    <lineage>
        <taxon>Bacteria</taxon>
        <taxon>Bacillati</taxon>
        <taxon>Bacillota</taxon>
        <taxon>Bacilli</taxon>
        <taxon>Bacillales</taxon>
        <taxon>Paenibacillaceae</taxon>
        <taxon>Paenibacillus</taxon>
    </lineage>
</organism>
<dbReference type="Gene3D" id="4.10.280.10">
    <property type="entry name" value="Helix-loop-helix DNA-binding domain"/>
    <property type="match status" value="1"/>
</dbReference>
<dbReference type="InterPro" id="IPR037208">
    <property type="entry name" value="Spo0E-like_sf"/>
</dbReference>
<name>A0A1I2BTT7_9BACL</name>
<dbReference type="GO" id="GO:0043937">
    <property type="term" value="P:regulation of sporulation"/>
    <property type="evidence" value="ECO:0007669"/>
    <property type="project" value="InterPro"/>
</dbReference>
<dbReference type="Proteomes" id="UP000198855">
    <property type="component" value="Unassembled WGS sequence"/>
</dbReference>
<evidence type="ECO:0000313" key="2">
    <source>
        <dbReference type="Proteomes" id="UP000198855"/>
    </source>
</evidence>
<dbReference type="AlphaFoldDB" id="A0A1I2BTT7"/>
<dbReference type="RefSeq" id="WP_091187632.1">
    <property type="nucleotide sequence ID" value="NZ_FOMT01000003.1"/>
</dbReference>
<gene>
    <name evidence="1" type="ORF">SAMN05216378_3663</name>
</gene>
<accession>A0A1I2BTT7</accession>
<keyword evidence="2" id="KW-1185">Reference proteome</keyword>
<dbReference type="GO" id="GO:0046983">
    <property type="term" value="F:protein dimerization activity"/>
    <property type="evidence" value="ECO:0007669"/>
    <property type="project" value="InterPro"/>
</dbReference>
<protein>
    <submittedName>
        <fullName evidence="1">Spo0E like sporulation regulatory protein</fullName>
    </submittedName>
</protein>
<dbReference type="Pfam" id="PF09388">
    <property type="entry name" value="SpoOE-like"/>
    <property type="match status" value="1"/>
</dbReference>
<evidence type="ECO:0000313" key="1">
    <source>
        <dbReference type="EMBL" id="SFE59546.1"/>
    </source>
</evidence>
<proteinExistence type="predicted"/>
<dbReference type="OrthoDB" id="2972613at2"/>
<sequence>MNLETVYLLEKQIEHYKKELSKLVTINGNNLLHPNVIELSQRIDHLLILYWELTYLNNKKKRK</sequence>
<reference evidence="2" key="1">
    <citation type="submission" date="2016-10" db="EMBL/GenBank/DDBJ databases">
        <authorList>
            <person name="Varghese N."/>
            <person name="Submissions S."/>
        </authorList>
    </citation>
    <scope>NUCLEOTIDE SEQUENCE [LARGE SCALE GENOMIC DNA]</scope>
    <source>
        <strain evidence="2">CGMCC 1.10784</strain>
    </source>
</reference>